<dbReference type="SUPFAM" id="SSF53474">
    <property type="entry name" value="alpha/beta-Hydrolases"/>
    <property type="match status" value="1"/>
</dbReference>
<protein>
    <recommendedName>
        <fullName evidence="7">Carboxypeptidase</fullName>
        <ecNumber evidence="7">3.4.16.-</ecNumber>
    </recommendedName>
</protein>
<dbReference type="InterPro" id="IPR029058">
    <property type="entry name" value="AB_hydrolase_fold"/>
</dbReference>
<dbReference type="PANTHER" id="PTHR11802">
    <property type="entry name" value="SERINE PROTEASE FAMILY S10 SERINE CARBOXYPEPTIDASE"/>
    <property type="match status" value="1"/>
</dbReference>
<keyword evidence="3 7" id="KW-0645">Protease</keyword>
<dbReference type="Proteomes" id="UP000285624">
    <property type="component" value="Unassembled WGS sequence"/>
</dbReference>
<dbReference type="InterPro" id="IPR001563">
    <property type="entry name" value="Peptidase_S10"/>
</dbReference>
<keyword evidence="5 7" id="KW-0378">Hydrolase</keyword>
<dbReference type="GO" id="GO:0004185">
    <property type="term" value="F:serine-type carboxypeptidase activity"/>
    <property type="evidence" value="ECO:0007669"/>
    <property type="project" value="UniProtKB-UniRule"/>
</dbReference>
<sequence length="592" mass="65824">MSASMPKTIETITTARPKYIFLTAKSGAGKTYFANQLKDYKVLELDKVVHMTGLQFAIAGRNAFAMYKNRLSESVMTAFVANIHSFLERNATTPIVVEGAISDASLVRRIFSGPYAVFTFVYLYPTDEEVYAERLMKRLIVSMAIATAFTEPGLTGERPFKEDSCGLEKQSSGFIDLPNRVDTHYFYWYFESRNKPSTDPLVLWIPGGPGEGGTYGLLAENGPCTVNDNLSTSTNPYSWTTVANMVWVDLPANSGFSYSTVAEDDEFTDERVAESVFWFLQRFFKKHRELQGRKLFLVGESYGGHFVPSVAHYIWKKQHNHLFDKADPDLIPINLHGIAIGNGLTDSVEIYSHTVDMAVNNAYNITLVNETQLAALTAAAPKCRDLMTKCQTNTSICQEAGSFWQTKQYSPLLETGLSPYDIRKECETAVSDSVACQLKMPKIKAYLDSPQVREFLGVDPSFGEWAMLNYTINANFFGAPHYSGFISVANKVSDLLDAGLRVLLYVGDADLLCNIYAIKATAEKLKWSGSEGFNATKERLYLTASGIANAGTVRSYSRLTYVAVHNAGHMVPGDQPELALDMTSKFIRNETF</sequence>
<dbReference type="GO" id="GO:0006508">
    <property type="term" value="P:proteolysis"/>
    <property type="evidence" value="ECO:0007669"/>
    <property type="project" value="UniProtKB-KW"/>
</dbReference>
<dbReference type="Proteomes" id="UP000792063">
    <property type="component" value="Unassembled WGS sequence"/>
</dbReference>
<keyword evidence="11" id="KW-1185">Reference proteome</keyword>
<dbReference type="AlphaFoldDB" id="A0A421EVE1"/>
<dbReference type="PANTHER" id="PTHR11802:SF113">
    <property type="entry name" value="SERINE CARBOXYPEPTIDASE CTSA-4.1"/>
    <property type="match status" value="1"/>
</dbReference>
<dbReference type="STRING" id="325452.A0A421EVE1"/>
<organism evidence="9 12">
    <name type="scientific">Phytophthora kernoviae</name>
    <dbReference type="NCBI Taxonomy" id="325452"/>
    <lineage>
        <taxon>Eukaryota</taxon>
        <taxon>Sar</taxon>
        <taxon>Stramenopiles</taxon>
        <taxon>Oomycota</taxon>
        <taxon>Peronosporomycetes</taxon>
        <taxon>Peronosporales</taxon>
        <taxon>Peronosporaceae</taxon>
        <taxon>Phytophthora</taxon>
    </lineage>
</organism>
<name>A0A421EVE1_9STRA</name>
<evidence type="ECO:0000256" key="3">
    <source>
        <dbReference type="ARBA" id="ARBA00022670"/>
    </source>
</evidence>
<evidence type="ECO:0000256" key="7">
    <source>
        <dbReference type="RuleBase" id="RU361156"/>
    </source>
</evidence>
<reference evidence="8" key="1">
    <citation type="journal article" date="2015" name="Genom Data">
        <title>Genome sequences of six Phytophthora species associated with forests in New Zealand.</title>
        <authorList>
            <person name="Studholme D.J."/>
            <person name="McDougal R.L."/>
            <person name="Sambles C."/>
            <person name="Hansen E."/>
            <person name="Hardy G."/>
            <person name="Grant M."/>
            <person name="Ganley R.J."/>
            <person name="Williams N.M."/>
        </authorList>
    </citation>
    <scope>NUCLEOTIDE SEQUENCE</scope>
    <source>
        <strain evidence="8">NZFS 3630</strain>
    </source>
</reference>
<dbReference type="Gene3D" id="3.40.50.1820">
    <property type="entry name" value="alpha/beta hydrolase"/>
    <property type="match status" value="1"/>
</dbReference>
<keyword evidence="6" id="KW-0325">Glycoprotein</keyword>
<dbReference type="InterPro" id="IPR018202">
    <property type="entry name" value="Ser_caboxypep_ser_AS"/>
</dbReference>
<dbReference type="Proteomes" id="UP000285883">
    <property type="component" value="Unassembled WGS sequence"/>
</dbReference>
<accession>A0A421EVE1</accession>
<dbReference type="Gene3D" id="1.10.287.410">
    <property type="match status" value="1"/>
</dbReference>
<dbReference type="PROSITE" id="PS00131">
    <property type="entry name" value="CARBOXYPEPT_SER_SER"/>
    <property type="match status" value="1"/>
</dbReference>
<keyword evidence="2 7" id="KW-0121">Carboxypeptidase</keyword>
<evidence type="ECO:0000256" key="1">
    <source>
        <dbReference type="ARBA" id="ARBA00009431"/>
    </source>
</evidence>
<evidence type="ECO:0000313" key="11">
    <source>
        <dbReference type="Proteomes" id="UP000285624"/>
    </source>
</evidence>
<evidence type="ECO:0000313" key="10">
    <source>
        <dbReference type="EMBL" id="RLN82545.1"/>
    </source>
</evidence>
<evidence type="ECO:0000313" key="12">
    <source>
        <dbReference type="Proteomes" id="UP000285883"/>
    </source>
</evidence>
<gene>
    <name evidence="9" type="ORF">BBI17_003022</name>
    <name evidence="10" type="ORF">BBO99_00002842</name>
    <name evidence="8" type="ORF">JM18_006471</name>
</gene>
<dbReference type="PRINTS" id="PR00724">
    <property type="entry name" value="CRBOXYPTASEC"/>
</dbReference>
<dbReference type="SUPFAM" id="SSF52540">
    <property type="entry name" value="P-loop containing nucleoside triphosphate hydrolases"/>
    <property type="match status" value="1"/>
</dbReference>
<evidence type="ECO:0000256" key="6">
    <source>
        <dbReference type="ARBA" id="ARBA00023180"/>
    </source>
</evidence>
<dbReference type="Pfam" id="PF00450">
    <property type="entry name" value="Peptidase_S10"/>
    <property type="match status" value="1"/>
</dbReference>
<evidence type="ECO:0000256" key="2">
    <source>
        <dbReference type="ARBA" id="ARBA00022645"/>
    </source>
</evidence>
<evidence type="ECO:0000313" key="8">
    <source>
        <dbReference type="EMBL" id="KAG2521579.1"/>
    </source>
</evidence>
<dbReference type="FunFam" id="1.10.287.410:FF:000002">
    <property type="entry name" value="Carboxypeptidase"/>
    <property type="match status" value="1"/>
</dbReference>
<dbReference type="EMBL" id="MAYM02002083">
    <property type="protein sequence ID" value="RLN05790.1"/>
    <property type="molecule type" value="Genomic_DNA"/>
</dbReference>
<evidence type="ECO:0000256" key="5">
    <source>
        <dbReference type="ARBA" id="ARBA00022801"/>
    </source>
</evidence>
<dbReference type="InterPro" id="IPR033124">
    <property type="entry name" value="Ser_caboxypep_his_AS"/>
</dbReference>
<dbReference type="EMBL" id="MBDN02000051">
    <property type="protein sequence ID" value="RLN82545.1"/>
    <property type="molecule type" value="Genomic_DNA"/>
</dbReference>
<evidence type="ECO:0000256" key="4">
    <source>
        <dbReference type="ARBA" id="ARBA00022729"/>
    </source>
</evidence>
<dbReference type="EC" id="3.4.16.-" evidence="7"/>
<comment type="caution">
    <text evidence="9">The sequence shown here is derived from an EMBL/GenBank/DDBJ whole genome shotgun (WGS) entry which is preliminary data.</text>
</comment>
<proteinExistence type="inferred from homology"/>
<keyword evidence="4" id="KW-0732">Signal</keyword>
<reference evidence="8" key="3">
    <citation type="submission" date="2020-06" db="EMBL/GenBank/DDBJ databases">
        <authorList>
            <person name="Studholme D.J."/>
        </authorList>
    </citation>
    <scope>NUCLEOTIDE SEQUENCE</scope>
    <source>
        <strain evidence="8">NZFS 3630</strain>
    </source>
</reference>
<dbReference type="Gene3D" id="3.40.50.300">
    <property type="entry name" value="P-loop containing nucleotide triphosphate hydrolases"/>
    <property type="match status" value="1"/>
</dbReference>
<reference evidence="11 12" key="2">
    <citation type="submission" date="2018-07" db="EMBL/GenBank/DDBJ databases">
        <title>Genome sequencing of oomycete isolates from Chile give support for New Zealand origin for Phytophthora kernoviae and make available the first Nothophytophthora sp. genome.</title>
        <authorList>
            <person name="Studholme D.J."/>
            <person name="Sanfuentes E."/>
            <person name="Panda P."/>
            <person name="Hill R."/>
            <person name="Sambles C."/>
            <person name="Grant M."/>
            <person name="Williams N.M."/>
            <person name="Mcdougal R.L."/>
        </authorList>
    </citation>
    <scope>NUCLEOTIDE SEQUENCE [LARGE SCALE GENOMIC DNA]</scope>
    <source>
        <strain evidence="9">Chile2</strain>
        <strain evidence="10">Chile4</strain>
    </source>
</reference>
<dbReference type="EMBL" id="JPWU03000244">
    <property type="protein sequence ID" value="KAG2521579.1"/>
    <property type="molecule type" value="Genomic_DNA"/>
</dbReference>
<dbReference type="PROSITE" id="PS00560">
    <property type="entry name" value="CARBOXYPEPT_SER_HIS"/>
    <property type="match status" value="1"/>
</dbReference>
<evidence type="ECO:0000313" key="9">
    <source>
        <dbReference type="EMBL" id="RLN05790.1"/>
    </source>
</evidence>
<dbReference type="InterPro" id="IPR027417">
    <property type="entry name" value="P-loop_NTPase"/>
</dbReference>
<comment type="similarity">
    <text evidence="1 7">Belongs to the peptidase S10 family.</text>
</comment>